<accession>A0A6J4R2Q9</accession>
<reference evidence="1" key="1">
    <citation type="submission" date="2020-02" db="EMBL/GenBank/DDBJ databases">
        <authorList>
            <person name="Meier V. D."/>
        </authorList>
    </citation>
    <scope>NUCLEOTIDE SEQUENCE</scope>
    <source>
        <strain evidence="1">AVDCRST_MAG02</strain>
    </source>
</reference>
<dbReference type="InterPro" id="IPR036866">
    <property type="entry name" value="RibonucZ/Hydroxyglut_hydro"/>
</dbReference>
<dbReference type="Gene3D" id="3.60.15.10">
    <property type="entry name" value="Ribonuclease Z/Hydroxyacylglutathione hydrolase-like"/>
    <property type="match status" value="1"/>
</dbReference>
<name>A0A6J4R2Q9_9ACTN</name>
<gene>
    <name evidence="1" type="ORF">AVDCRST_MAG02-2568</name>
</gene>
<sequence>MIQVGADNSYGHPTPETLDRLGRTGAEVFRNDEDGDVIVTIKDGEVEVSVTKP</sequence>
<dbReference type="AlphaFoldDB" id="A0A6J4R2Q9"/>
<proteinExistence type="predicted"/>
<dbReference type="EMBL" id="CADCVH010000083">
    <property type="protein sequence ID" value="CAA9462530.1"/>
    <property type="molecule type" value="Genomic_DNA"/>
</dbReference>
<organism evidence="1">
    <name type="scientific">uncultured Rubrobacteraceae bacterium</name>
    <dbReference type="NCBI Taxonomy" id="349277"/>
    <lineage>
        <taxon>Bacteria</taxon>
        <taxon>Bacillati</taxon>
        <taxon>Actinomycetota</taxon>
        <taxon>Rubrobacteria</taxon>
        <taxon>Rubrobacterales</taxon>
        <taxon>Rubrobacteraceae</taxon>
        <taxon>environmental samples</taxon>
    </lineage>
</organism>
<protein>
    <submittedName>
        <fullName evidence="1">Uncharacterized protein</fullName>
    </submittedName>
</protein>
<evidence type="ECO:0000313" key="1">
    <source>
        <dbReference type="EMBL" id="CAA9462530.1"/>
    </source>
</evidence>